<gene>
    <name evidence="12" type="ORF">SCOCK_510026</name>
</gene>
<feature type="compositionally biased region" description="Polar residues" evidence="10">
    <location>
        <begin position="493"/>
        <end position="503"/>
    </location>
</feature>
<keyword evidence="7" id="KW-0067">ATP-binding</keyword>
<evidence type="ECO:0000256" key="6">
    <source>
        <dbReference type="ARBA" id="ARBA00022801"/>
    </source>
</evidence>
<protein>
    <submittedName>
        <fullName evidence="12">Type VII secretion protein EccB</fullName>
    </submittedName>
</protein>
<evidence type="ECO:0000256" key="11">
    <source>
        <dbReference type="SAM" id="Phobius"/>
    </source>
</evidence>
<dbReference type="GO" id="GO:0016787">
    <property type="term" value="F:hydrolase activity"/>
    <property type="evidence" value="ECO:0007669"/>
    <property type="project" value="UniProtKB-KW"/>
</dbReference>
<feature type="region of interest" description="Disordered" evidence="10">
    <location>
        <begin position="447"/>
        <end position="503"/>
    </location>
</feature>
<keyword evidence="6" id="KW-0378">Hydrolase</keyword>
<feature type="compositionally biased region" description="Polar residues" evidence="10">
    <location>
        <begin position="447"/>
        <end position="465"/>
    </location>
</feature>
<keyword evidence="8 11" id="KW-1133">Transmembrane helix</keyword>
<dbReference type="GO" id="GO:0005524">
    <property type="term" value="F:ATP binding"/>
    <property type="evidence" value="ECO:0007669"/>
    <property type="project" value="UniProtKB-KW"/>
</dbReference>
<keyword evidence="9 11" id="KW-0472">Membrane</keyword>
<keyword evidence="13" id="KW-1185">Reference proteome</keyword>
<dbReference type="InterPro" id="IPR007795">
    <property type="entry name" value="T7SS_EccB"/>
</dbReference>
<dbReference type="NCBIfam" id="TIGR03919">
    <property type="entry name" value="T7SS_EccB"/>
    <property type="match status" value="1"/>
</dbReference>
<dbReference type="AlphaFoldDB" id="A0A9W4DT74"/>
<evidence type="ECO:0000256" key="8">
    <source>
        <dbReference type="ARBA" id="ARBA00022989"/>
    </source>
</evidence>
<organism evidence="12 13">
    <name type="scientific">Actinacidiphila cocklensis</name>
    <dbReference type="NCBI Taxonomy" id="887465"/>
    <lineage>
        <taxon>Bacteria</taxon>
        <taxon>Bacillati</taxon>
        <taxon>Actinomycetota</taxon>
        <taxon>Actinomycetes</taxon>
        <taxon>Kitasatosporales</taxon>
        <taxon>Streptomycetaceae</taxon>
        <taxon>Actinacidiphila</taxon>
    </lineage>
</organism>
<proteinExistence type="inferred from homology"/>
<keyword evidence="5" id="KW-0547">Nucleotide-binding</keyword>
<evidence type="ECO:0000256" key="1">
    <source>
        <dbReference type="ARBA" id="ARBA00004162"/>
    </source>
</evidence>
<evidence type="ECO:0000313" key="13">
    <source>
        <dbReference type="Proteomes" id="UP001152519"/>
    </source>
</evidence>
<dbReference type="InterPro" id="IPR044857">
    <property type="entry name" value="T7SS_EccB_R1"/>
</dbReference>
<accession>A0A9W4DT74</accession>
<dbReference type="Gene3D" id="2.40.50.910">
    <property type="entry name" value="Type VII secretion system EccB, repeat 3 domain"/>
    <property type="match status" value="1"/>
</dbReference>
<evidence type="ECO:0000313" key="12">
    <source>
        <dbReference type="EMBL" id="CAG6397289.1"/>
    </source>
</evidence>
<feature type="compositionally biased region" description="Polar residues" evidence="10">
    <location>
        <begin position="352"/>
        <end position="367"/>
    </location>
</feature>
<feature type="transmembrane region" description="Helical" evidence="11">
    <location>
        <begin position="41"/>
        <end position="61"/>
    </location>
</feature>
<dbReference type="PANTHER" id="PTHR40765">
    <property type="entry name" value="ESX-2 SECRETION SYSTEM ATPASE ECCB2"/>
    <property type="match status" value="1"/>
</dbReference>
<feature type="region of interest" description="Disordered" evidence="10">
    <location>
        <begin position="345"/>
        <end position="367"/>
    </location>
</feature>
<dbReference type="Proteomes" id="UP001152519">
    <property type="component" value="Unassembled WGS sequence"/>
</dbReference>
<name>A0A9W4DT74_9ACTN</name>
<evidence type="ECO:0000256" key="4">
    <source>
        <dbReference type="ARBA" id="ARBA00022692"/>
    </source>
</evidence>
<sequence length="503" mass="52658">MASRKEQLNAYTFARKRMVAAFLQPNPAGSDEGAPRPLRTLVPGIVVGAVLLAGFGAWGLISPSVPHGWDAPGKHVIVADESTTRYVVLNDADTHKPVLHPVLNMASARLLLDPGAYDVIKVKESVLDHSGLKHGATIGIPYAPDRLPSAADAAKAKVWAVCDRPGGGTSHIAQQAVFVLSGDEAAVMSGPSKLSGNQVLYVQDQDGVQYLVDPDGTKFVLGGTDSKSHAPEEMNLLLRTLFGEDPQPQTVSDTWLATLPKGSPIRFPSITGRGDTKKVVGVPGGSTTVGTVLRAATGKGDEYYVVTEDGVAPISRFASLLLLQANTQTAPVQTSIPVSLQQSIVPGDWPQSDPSQVNTPTGDSPRNVSCSVLQSGETGATGVTGAKRTLWAGKDYPEQIVEGASSAYVTPGSGLLYQEVSGTDTSGGFLFLVTDTGLRYAVSRNNDSAGANKASNAKQETNQASVRLGYQDVKPMSIPSRWSELLPKGPSLDTASAAQPQGS</sequence>
<evidence type="ECO:0000256" key="5">
    <source>
        <dbReference type="ARBA" id="ARBA00022741"/>
    </source>
</evidence>
<dbReference type="Gene3D" id="3.30.2390.20">
    <property type="entry name" value="Type VII secretion system EccB, repeat 1 domain"/>
    <property type="match status" value="1"/>
</dbReference>
<dbReference type="Pfam" id="PF05108">
    <property type="entry name" value="T7SS_ESX1_EccB"/>
    <property type="match status" value="1"/>
</dbReference>
<keyword evidence="4 11" id="KW-0812">Transmembrane</keyword>
<evidence type="ECO:0000256" key="7">
    <source>
        <dbReference type="ARBA" id="ARBA00022840"/>
    </source>
</evidence>
<dbReference type="GO" id="GO:0005886">
    <property type="term" value="C:plasma membrane"/>
    <property type="evidence" value="ECO:0007669"/>
    <property type="project" value="UniProtKB-SubCell"/>
</dbReference>
<evidence type="ECO:0000256" key="10">
    <source>
        <dbReference type="SAM" id="MobiDB-lite"/>
    </source>
</evidence>
<evidence type="ECO:0000256" key="9">
    <source>
        <dbReference type="ARBA" id="ARBA00023136"/>
    </source>
</evidence>
<evidence type="ECO:0000256" key="3">
    <source>
        <dbReference type="ARBA" id="ARBA00022475"/>
    </source>
</evidence>
<keyword evidence="3" id="KW-1003">Cell membrane</keyword>
<comment type="subcellular location">
    <subcellularLocation>
        <location evidence="1">Cell membrane</location>
        <topology evidence="1">Single-pass membrane protein</topology>
    </subcellularLocation>
</comment>
<reference evidence="12" key="1">
    <citation type="submission" date="2021-05" db="EMBL/GenBank/DDBJ databases">
        <authorList>
            <person name="Arsene-Ploetze F."/>
        </authorList>
    </citation>
    <scope>NUCLEOTIDE SEQUENCE</scope>
    <source>
        <strain evidence="12">DSM 42138</strain>
    </source>
</reference>
<dbReference type="EMBL" id="CAJSLV010000083">
    <property type="protein sequence ID" value="CAG6397289.1"/>
    <property type="molecule type" value="Genomic_DNA"/>
</dbReference>
<comment type="caution">
    <text evidence="12">The sequence shown here is derived from an EMBL/GenBank/DDBJ whole genome shotgun (WGS) entry which is preliminary data.</text>
</comment>
<comment type="similarity">
    <text evidence="2">Belongs to the EccB family.</text>
</comment>
<dbReference type="InterPro" id="IPR042485">
    <property type="entry name" value="T7SS_EccB_R3"/>
</dbReference>
<dbReference type="GO" id="GO:0005576">
    <property type="term" value="C:extracellular region"/>
    <property type="evidence" value="ECO:0007669"/>
    <property type="project" value="TreeGrafter"/>
</dbReference>
<dbReference type="PANTHER" id="PTHR40765:SF2">
    <property type="entry name" value="ESX-2 SECRETION SYSTEM ATPASE ECCB2"/>
    <property type="match status" value="1"/>
</dbReference>
<dbReference type="RefSeq" id="WP_251497112.1">
    <property type="nucleotide sequence ID" value="NZ_CAJSLV010000083.1"/>
</dbReference>
<evidence type="ECO:0000256" key="2">
    <source>
        <dbReference type="ARBA" id="ARBA00008149"/>
    </source>
</evidence>